<gene>
    <name evidence="1" type="primary">28</name>
    <name evidence="1" type="ORF">SEA_ONEIAGILLIAN_28</name>
</gene>
<dbReference type="EMBL" id="MH727556">
    <property type="protein sequence ID" value="AYB70138.1"/>
    <property type="molecule type" value="Genomic_DNA"/>
</dbReference>
<evidence type="ECO:0000313" key="1">
    <source>
        <dbReference type="EMBL" id="AYB70138.1"/>
    </source>
</evidence>
<dbReference type="GeneID" id="55003703"/>
<proteinExistence type="predicted"/>
<evidence type="ECO:0008006" key="3">
    <source>
        <dbReference type="Google" id="ProtNLM"/>
    </source>
</evidence>
<sequence>MAITAVTAPLPAENADPWIAARNLLDSQLKATANAAAALADANQAALATKADGSALTAGLAGKIDTSQRGAANGVATLDAQSKLLTSQLPALAVTEYLQSSANQAAMLAKVGQQGDWTIRTDLGTVWVITGADPTQLASWTQLGYPSAPVTTVNGFSGIVVLTAADVGALSLTEFTEYVGNSLAAFEALEAVVATKAASEDLTALQGTVTALQGTVSTVAGDANNAFTTAQAAQTTADAAIPESDIVSALGDTGVLYGAVIANGATVPAGLPPYAVVIEASA</sequence>
<evidence type="ECO:0000313" key="2">
    <source>
        <dbReference type="Proteomes" id="UP000279330"/>
    </source>
</evidence>
<accession>A0A385UF37</accession>
<dbReference type="KEGG" id="vg:55003703"/>
<name>A0A385UF37_9CAUD</name>
<organism evidence="1 2">
    <name type="scientific">Microbacterium phage OneinaGillian</name>
    <dbReference type="NCBI Taxonomy" id="2301604"/>
    <lineage>
        <taxon>Viruses</taxon>
        <taxon>Duplodnaviria</taxon>
        <taxon>Heunggongvirae</taxon>
        <taxon>Uroviricota</taxon>
        <taxon>Caudoviricetes</taxon>
        <taxon>Gillianvirus</taxon>
        <taxon>Gillianvirus oneinagillian</taxon>
    </lineage>
</organism>
<dbReference type="Proteomes" id="UP000279330">
    <property type="component" value="Segment"/>
</dbReference>
<dbReference type="RefSeq" id="YP_009812634.1">
    <property type="nucleotide sequence ID" value="NC_048068.1"/>
</dbReference>
<protein>
    <recommendedName>
        <fullName evidence="3">Minor tail protein</fullName>
    </recommendedName>
</protein>
<reference evidence="1 2" key="1">
    <citation type="submission" date="2018-08" db="EMBL/GenBank/DDBJ databases">
        <authorList>
            <person name="Miller G.E."/>
            <person name="Abrahams R."/>
            <person name="Bazan D.C."/>
            <person name="Beglau B.C."/>
            <person name="Blaylock E.C."/>
            <person name="Choi J.D."/>
            <person name="Grewal S.K."/>
            <person name="Hernandez E.V."/>
            <person name="Kim D.J."/>
            <person name="Kim K."/>
            <person name="Lee Y."/>
            <person name="Linde M.K."/>
            <person name="Lopez M.B."/>
            <person name="Pangalila E."/>
            <person name="Parker M.A."/>
            <person name="Specht R.C."/>
            <person name="Teng M.C."/>
            <person name="Toledo B."/>
            <person name="Tran S."/>
            <person name="Yu H."/>
            <person name="Kalaj N."/>
            <person name="Muthiah A.S."/>
            <person name="Dean N.S."/>
            <person name="Diaz A."/>
            <person name="Garlena R.A."/>
            <person name="Russell D.A."/>
            <person name="Pope W.H."/>
            <person name="Jacobs-Sera D."/>
            <person name="Hatfull G.F."/>
        </authorList>
    </citation>
    <scope>NUCLEOTIDE SEQUENCE [LARGE SCALE GENOMIC DNA]</scope>
</reference>
<keyword evidence="2" id="KW-1185">Reference proteome</keyword>